<sequence length="136" mass="14337">MAGFAKIDCPEVPAPPGASWSNGLVIGREIVLSGVTARSRDGVPVGGASMEGQTLACFDKIFAQVKAAGGHAGNIYRLVIYVTDIARKDEVNAARKAAFRETYPVSTLVEVSGLVFPDLLVEVDAFANLDVSLQQD</sequence>
<protein>
    <submittedName>
        <fullName evidence="2">Translation initiation inhibitor</fullName>
    </submittedName>
</protein>
<dbReference type="OrthoDB" id="9783572at2"/>
<dbReference type="Gene3D" id="3.30.1330.40">
    <property type="entry name" value="RutC-like"/>
    <property type="match status" value="1"/>
</dbReference>
<organism evidence="2 3">
    <name type="scientific">Zhengella mangrovi</name>
    <dbReference type="NCBI Taxonomy" id="1982044"/>
    <lineage>
        <taxon>Bacteria</taxon>
        <taxon>Pseudomonadati</taxon>
        <taxon>Pseudomonadota</taxon>
        <taxon>Alphaproteobacteria</taxon>
        <taxon>Hyphomicrobiales</taxon>
        <taxon>Notoacmeibacteraceae</taxon>
        <taxon>Zhengella</taxon>
    </lineage>
</organism>
<dbReference type="InterPro" id="IPR035959">
    <property type="entry name" value="RutC-like_sf"/>
</dbReference>
<dbReference type="GO" id="GO:0005829">
    <property type="term" value="C:cytosol"/>
    <property type="evidence" value="ECO:0007669"/>
    <property type="project" value="TreeGrafter"/>
</dbReference>
<dbReference type="Pfam" id="PF01042">
    <property type="entry name" value="Ribonuc_L-PSP"/>
    <property type="match status" value="1"/>
</dbReference>
<dbReference type="AlphaFoldDB" id="A0A2G1QLI4"/>
<comment type="similarity">
    <text evidence="1">Belongs to the RutC family.</text>
</comment>
<dbReference type="Proteomes" id="UP000221168">
    <property type="component" value="Unassembled WGS sequence"/>
</dbReference>
<dbReference type="RefSeq" id="WP_099306942.1">
    <property type="nucleotide sequence ID" value="NZ_PDVP01000008.1"/>
</dbReference>
<dbReference type="SUPFAM" id="SSF55298">
    <property type="entry name" value="YjgF-like"/>
    <property type="match status" value="1"/>
</dbReference>
<evidence type="ECO:0000313" key="3">
    <source>
        <dbReference type="Proteomes" id="UP000221168"/>
    </source>
</evidence>
<reference evidence="2 3" key="1">
    <citation type="submission" date="2017-10" db="EMBL/GenBank/DDBJ databases">
        <title>Sedimentibacterium mangrovi gen. nov., sp. nov., a novel member of family Phyllobacteriacea isolated from mangrove sediment.</title>
        <authorList>
            <person name="Liao H."/>
            <person name="Tian Y."/>
        </authorList>
    </citation>
    <scope>NUCLEOTIDE SEQUENCE [LARGE SCALE GENOMIC DNA]</scope>
    <source>
        <strain evidence="2 3">X9-2-2</strain>
    </source>
</reference>
<dbReference type="EMBL" id="PDVP01000008">
    <property type="protein sequence ID" value="PHP66362.1"/>
    <property type="molecule type" value="Genomic_DNA"/>
</dbReference>
<keyword evidence="3" id="KW-1185">Reference proteome</keyword>
<accession>A0A2G1QLI4</accession>
<dbReference type="PANTHER" id="PTHR11803">
    <property type="entry name" value="2-IMINOBUTANOATE/2-IMINOPROPANOATE DEAMINASE RIDA"/>
    <property type="match status" value="1"/>
</dbReference>
<name>A0A2G1QLI4_9HYPH</name>
<comment type="caution">
    <text evidence="2">The sequence shown here is derived from an EMBL/GenBank/DDBJ whole genome shotgun (WGS) entry which is preliminary data.</text>
</comment>
<dbReference type="InterPro" id="IPR006175">
    <property type="entry name" value="YjgF/YER057c/UK114"/>
</dbReference>
<dbReference type="GO" id="GO:0019239">
    <property type="term" value="F:deaminase activity"/>
    <property type="evidence" value="ECO:0007669"/>
    <property type="project" value="TreeGrafter"/>
</dbReference>
<dbReference type="PANTHER" id="PTHR11803:SF58">
    <property type="entry name" value="PROTEIN HMF1-RELATED"/>
    <property type="match status" value="1"/>
</dbReference>
<gene>
    <name evidence="2" type="ORF">CSC94_13790</name>
</gene>
<dbReference type="CDD" id="cd00448">
    <property type="entry name" value="YjgF_YER057c_UK114_family"/>
    <property type="match status" value="1"/>
</dbReference>
<proteinExistence type="inferred from homology"/>
<evidence type="ECO:0000256" key="1">
    <source>
        <dbReference type="ARBA" id="ARBA00010552"/>
    </source>
</evidence>
<evidence type="ECO:0000313" key="2">
    <source>
        <dbReference type="EMBL" id="PHP66362.1"/>
    </source>
</evidence>